<dbReference type="EMBL" id="CADCUI010000035">
    <property type="protein sequence ID" value="CAA9349845.1"/>
    <property type="molecule type" value="Genomic_DNA"/>
</dbReference>
<protein>
    <submittedName>
        <fullName evidence="2">Phosphoribosyl-ATP pyrophosphatase</fullName>
        <ecNumber evidence="2">3.6.1.31</ecNumber>
    </submittedName>
</protein>
<dbReference type="GO" id="GO:0004636">
    <property type="term" value="F:phosphoribosyl-ATP diphosphatase activity"/>
    <property type="evidence" value="ECO:0007669"/>
    <property type="project" value="UniProtKB-EC"/>
</dbReference>
<organism evidence="2">
    <name type="scientific">uncultured Nocardioidaceae bacterium</name>
    <dbReference type="NCBI Taxonomy" id="253824"/>
    <lineage>
        <taxon>Bacteria</taxon>
        <taxon>Bacillati</taxon>
        <taxon>Actinomycetota</taxon>
        <taxon>Actinomycetes</taxon>
        <taxon>Propionibacteriales</taxon>
        <taxon>Nocardioidaceae</taxon>
        <taxon>environmental samples</taxon>
    </lineage>
</organism>
<keyword evidence="2" id="KW-0378">Hydrolase</keyword>
<gene>
    <name evidence="2" type="ORF">AVDCRST_MAG34-1690</name>
</gene>
<evidence type="ECO:0000256" key="1">
    <source>
        <dbReference type="SAM" id="MobiDB-lite"/>
    </source>
</evidence>
<feature type="region of interest" description="Disordered" evidence="1">
    <location>
        <begin position="1"/>
        <end position="87"/>
    </location>
</feature>
<feature type="compositionally biased region" description="Basic residues" evidence="1">
    <location>
        <begin position="76"/>
        <end position="87"/>
    </location>
</feature>
<reference evidence="2" key="1">
    <citation type="submission" date="2020-02" db="EMBL/GenBank/DDBJ databases">
        <authorList>
            <person name="Meier V. D."/>
        </authorList>
    </citation>
    <scope>NUCLEOTIDE SEQUENCE</scope>
    <source>
        <strain evidence="2">AVDCRST_MAG34</strain>
    </source>
</reference>
<dbReference type="AlphaFoldDB" id="A0A6J4M481"/>
<proteinExistence type="predicted"/>
<evidence type="ECO:0000313" key="2">
    <source>
        <dbReference type="EMBL" id="CAA9349845.1"/>
    </source>
</evidence>
<feature type="non-terminal residue" evidence="2">
    <location>
        <position position="1"/>
    </location>
</feature>
<feature type="compositionally biased region" description="Basic and acidic residues" evidence="1">
    <location>
        <begin position="1"/>
        <end position="16"/>
    </location>
</feature>
<sequence length="87" mass="9709">EDVRRAVGRALREGPHPPRRLRDRAGARRRRARDRQEARRGGGGVVDGRRARGARACRGGDQPAAVPRPGADAGQRHRPRRRLRTPV</sequence>
<feature type="non-terminal residue" evidence="2">
    <location>
        <position position="87"/>
    </location>
</feature>
<dbReference type="EC" id="3.6.1.31" evidence="2"/>
<feature type="compositionally biased region" description="Basic residues" evidence="1">
    <location>
        <begin position="17"/>
        <end position="33"/>
    </location>
</feature>
<accession>A0A6J4M481</accession>
<name>A0A6J4M481_9ACTN</name>